<dbReference type="InterPro" id="IPR019620">
    <property type="entry name" value="Metal-bd_prot_put"/>
</dbReference>
<name>D5EKY7_CORAD</name>
<sequence>MNVESIEIHGHEVLEMMVASGEQYSTASLETAIHNQFGANARFYICSGGGMTAAQLIETLWAKGKFMGTEDAFVFDTGKRCNH</sequence>
<dbReference type="eggNOG" id="ENOG50333JI">
    <property type="taxonomic scope" value="Bacteria"/>
</dbReference>
<dbReference type="KEGG" id="caa:Caka_0060"/>
<keyword evidence="2" id="KW-1185">Reference proteome</keyword>
<dbReference type="Pfam" id="PF10678">
    <property type="entry name" value="DUF2492"/>
    <property type="match status" value="1"/>
</dbReference>
<dbReference type="OrthoDB" id="285410at2"/>
<accession>D5EKY7</accession>
<dbReference type="NCBIfam" id="TIGR03853">
    <property type="entry name" value="matur_matur"/>
    <property type="match status" value="1"/>
</dbReference>
<protein>
    <recommendedName>
        <fullName evidence="3">Metal-binding protein</fullName>
    </recommendedName>
</protein>
<reference evidence="1 2" key="1">
    <citation type="journal article" date="2010" name="Stand. Genomic Sci.">
        <title>Complete genome sequence of Coraliomargarita akajimensis type strain (04OKA010-24).</title>
        <authorList>
            <person name="Mavromatis K."/>
            <person name="Abt B."/>
            <person name="Brambilla E."/>
            <person name="Lapidus A."/>
            <person name="Copeland A."/>
            <person name="Deshpande S."/>
            <person name="Nolan M."/>
            <person name="Lucas S."/>
            <person name="Tice H."/>
            <person name="Cheng J.F."/>
            <person name="Han C."/>
            <person name="Detter J.C."/>
            <person name="Woyke T."/>
            <person name="Goodwin L."/>
            <person name="Pitluck S."/>
            <person name="Held B."/>
            <person name="Brettin T."/>
            <person name="Tapia R."/>
            <person name="Ivanova N."/>
            <person name="Mikhailova N."/>
            <person name="Pati A."/>
            <person name="Liolios K."/>
            <person name="Chen A."/>
            <person name="Palaniappan K."/>
            <person name="Land M."/>
            <person name="Hauser L."/>
            <person name="Chang Y.J."/>
            <person name="Jeffries C.D."/>
            <person name="Rohde M."/>
            <person name="Goker M."/>
            <person name="Bristow J."/>
            <person name="Eisen J.A."/>
            <person name="Markowitz V."/>
            <person name="Hugenholtz P."/>
            <person name="Klenk H.P."/>
            <person name="Kyrpides N.C."/>
        </authorList>
    </citation>
    <scope>NUCLEOTIDE SEQUENCE [LARGE SCALE GENOMIC DNA]</scope>
    <source>
        <strain evidence="2">DSM 45221 / IAM 15411 / JCM 23193 / KCTC 12865</strain>
    </source>
</reference>
<organism evidence="1 2">
    <name type="scientific">Coraliomargarita akajimensis (strain DSM 45221 / IAM 15411 / JCM 23193 / KCTC 12865 / 04OKA010-24)</name>
    <dbReference type="NCBI Taxonomy" id="583355"/>
    <lineage>
        <taxon>Bacteria</taxon>
        <taxon>Pseudomonadati</taxon>
        <taxon>Verrucomicrobiota</taxon>
        <taxon>Opitutia</taxon>
        <taxon>Puniceicoccales</taxon>
        <taxon>Coraliomargaritaceae</taxon>
        <taxon>Coraliomargarita</taxon>
    </lineage>
</organism>
<dbReference type="EMBL" id="CP001998">
    <property type="protein sequence ID" value="ADE53089.1"/>
    <property type="molecule type" value="Genomic_DNA"/>
</dbReference>
<evidence type="ECO:0000313" key="1">
    <source>
        <dbReference type="EMBL" id="ADE53089.1"/>
    </source>
</evidence>
<dbReference type="Proteomes" id="UP000000925">
    <property type="component" value="Chromosome"/>
</dbReference>
<evidence type="ECO:0000313" key="2">
    <source>
        <dbReference type="Proteomes" id="UP000000925"/>
    </source>
</evidence>
<evidence type="ECO:0008006" key="3">
    <source>
        <dbReference type="Google" id="ProtNLM"/>
    </source>
</evidence>
<dbReference type="AlphaFoldDB" id="D5EKY7"/>
<dbReference type="HOGENOM" id="CLU_172471_0_0_0"/>
<proteinExistence type="predicted"/>
<gene>
    <name evidence="1" type="ordered locus">Caka_0060</name>
</gene>
<dbReference type="RefSeq" id="WP_013041815.1">
    <property type="nucleotide sequence ID" value="NC_014008.1"/>
</dbReference>
<dbReference type="STRING" id="583355.Caka_0060"/>